<dbReference type="GO" id="GO:0005737">
    <property type="term" value="C:cytoplasm"/>
    <property type="evidence" value="ECO:0007669"/>
    <property type="project" value="TreeGrafter"/>
</dbReference>
<dbReference type="PANTHER" id="PTHR48077:SF3">
    <property type="entry name" value="TRYPTOPHAN SYNTHASE"/>
    <property type="match status" value="1"/>
</dbReference>
<keyword evidence="14" id="KW-1185">Reference proteome</keyword>
<keyword evidence="7 11" id="KW-0663">Pyridoxal phosphate</keyword>
<keyword evidence="5 11" id="KW-0028">Amino-acid biosynthesis</keyword>
<keyword evidence="6 11" id="KW-0822">Tryptophan biosynthesis</keyword>
<dbReference type="EMBL" id="CP000157">
    <property type="protein sequence ID" value="ABC63610.1"/>
    <property type="molecule type" value="Genomic_DNA"/>
</dbReference>
<evidence type="ECO:0000259" key="12">
    <source>
        <dbReference type="Pfam" id="PF00291"/>
    </source>
</evidence>
<dbReference type="Pfam" id="PF00291">
    <property type="entry name" value="PALP"/>
    <property type="match status" value="1"/>
</dbReference>
<comment type="cofactor">
    <cofactor evidence="1 11">
        <name>pyridoxal 5'-phosphate</name>
        <dbReference type="ChEBI" id="CHEBI:597326"/>
    </cofactor>
</comment>
<dbReference type="InterPro" id="IPR006654">
    <property type="entry name" value="Trp_synth_beta"/>
</dbReference>
<dbReference type="PANTHER" id="PTHR48077">
    <property type="entry name" value="TRYPTOPHAN SYNTHASE-RELATED"/>
    <property type="match status" value="1"/>
</dbReference>
<dbReference type="SUPFAM" id="SSF53686">
    <property type="entry name" value="Tryptophan synthase beta subunit-like PLP-dependent enzymes"/>
    <property type="match status" value="1"/>
</dbReference>
<evidence type="ECO:0000313" key="14">
    <source>
        <dbReference type="Proteomes" id="UP000008808"/>
    </source>
</evidence>
<comment type="similarity">
    <text evidence="3 11">Belongs to the TrpB family.</text>
</comment>
<dbReference type="EC" id="4.2.1.20" evidence="11"/>
<dbReference type="Gene3D" id="3.40.50.1100">
    <property type="match status" value="2"/>
</dbReference>
<dbReference type="HAMAP" id="MF_00133">
    <property type="entry name" value="Trp_synth_beta"/>
    <property type="match status" value="1"/>
</dbReference>
<comment type="catalytic activity">
    <reaction evidence="10 11">
        <text>(1S,2R)-1-C-(indol-3-yl)glycerol 3-phosphate + L-serine = D-glyceraldehyde 3-phosphate + L-tryptophan + H2O</text>
        <dbReference type="Rhea" id="RHEA:10532"/>
        <dbReference type="ChEBI" id="CHEBI:15377"/>
        <dbReference type="ChEBI" id="CHEBI:33384"/>
        <dbReference type="ChEBI" id="CHEBI:57912"/>
        <dbReference type="ChEBI" id="CHEBI:58866"/>
        <dbReference type="ChEBI" id="CHEBI:59776"/>
        <dbReference type="EC" id="4.2.1.20"/>
    </reaction>
</comment>
<evidence type="ECO:0000256" key="10">
    <source>
        <dbReference type="ARBA" id="ARBA00049047"/>
    </source>
</evidence>
<protein>
    <recommendedName>
        <fullName evidence="11">Tryptophan synthase beta chain</fullName>
        <ecNumber evidence="11">4.2.1.20</ecNumber>
    </recommendedName>
</protein>
<dbReference type="GO" id="GO:0004834">
    <property type="term" value="F:tryptophan synthase activity"/>
    <property type="evidence" value="ECO:0007669"/>
    <property type="project" value="UniProtKB-UniRule"/>
</dbReference>
<comment type="pathway">
    <text evidence="2 11">Amino-acid biosynthesis; L-tryptophan biosynthesis; L-tryptophan from chorismate: step 5/5.</text>
</comment>
<sequence>MLVEGPYFFFTLRQKQERGFDRLSPNGFFVATKANSFRTQPDERGHFGQFGGRYVAETLMPLVLDLEREYRAAQADPAFQAQFDDLLEHYVGRPSPLYFAERLTEALGGAQVWFKRDELNHTGAHKINNCIGQILLAERMGKTRIIAETGAGQHGVATATVCARFGLPCVIYMGAEDVKRQSPNVFRMKLLGAEVVPVTSGGATLKDAMNEGLRDWVANVHDTFYIIGTAAGPHPYPELVRDFQSVIGKEARAQMLDRTGRLPDLLIACIGGGSNALGLFHPFLDDPDVKMLGVEAAGHGLDGDQHAASLLGGAPGILHGNKTYLLQDEDGQITEGHSISAGLDYPGIGPEHAWLKESGRVEYTAVTDDEALDGFQLLCRTEGIIPALEPSHAIAAVADRAKQMSEDQIILMNLCGRGDKDIFTVAEKLGVEM</sequence>
<evidence type="ECO:0000256" key="8">
    <source>
        <dbReference type="ARBA" id="ARBA00023141"/>
    </source>
</evidence>
<evidence type="ECO:0000256" key="6">
    <source>
        <dbReference type="ARBA" id="ARBA00022822"/>
    </source>
</evidence>
<dbReference type="STRING" id="314225.ELI_07590"/>
<evidence type="ECO:0000256" key="9">
    <source>
        <dbReference type="ARBA" id="ARBA00023239"/>
    </source>
</evidence>
<dbReference type="eggNOG" id="COG0133">
    <property type="taxonomic scope" value="Bacteria"/>
</dbReference>
<gene>
    <name evidence="11" type="primary">trpB</name>
    <name evidence="13" type="ordered locus">ELI_07590</name>
</gene>
<comment type="subunit">
    <text evidence="4 11">Tetramer of two alpha and two beta chains.</text>
</comment>
<dbReference type="InterPro" id="IPR036052">
    <property type="entry name" value="TrpB-like_PALP_sf"/>
</dbReference>
<dbReference type="FunFam" id="3.40.50.1100:FF:000004">
    <property type="entry name" value="Tryptophan synthase beta chain"/>
    <property type="match status" value="1"/>
</dbReference>
<evidence type="ECO:0000256" key="4">
    <source>
        <dbReference type="ARBA" id="ARBA00011270"/>
    </source>
</evidence>
<dbReference type="PROSITE" id="PS00168">
    <property type="entry name" value="TRP_SYNTHASE_BETA"/>
    <property type="match status" value="1"/>
</dbReference>
<dbReference type="Proteomes" id="UP000008808">
    <property type="component" value="Chromosome"/>
</dbReference>
<comment type="function">
    <text evidence="11">The beta subunit is responsible for the synthesis of L-tryptophan from indole and L-serine.</text>
</comment>
<evidence type="ECO:0000256" key="11">
    <source>
        <dbReference type="HAMAP-Rule" id="MF_00133"/>
    </source>
</evidence>
<dbReference type="HOGENOM" id="CLU_016734_3_1_5"/>
<dbReference type="AlphaFoldDB" id="Q2N9N1"/>
<proteinExistence type="inferred from homology"/>
<organism evidence="13 14">
    <name type="scientific">Erythrobacter litoralis (strain HTCC2594)</name>
    <dbReference type="NCBI Taxonomy" id="314225"/>
    <lineage>
        <taxon>Bacteria</taxon>
        <taxon>Pseudomonadati</taxon>
        <taxon>Pseudomonadota</taxon>
        <taxon>Alphaproteobacteria</taxon>
        <taxon>Sphingomonadales</taxon>
        <taxon>Erythrobacteraceae</taxon>
        <taxon>Erythrobacter/Porphyrobacter group</taxon>
        <taxon>Erythrobacter</taxon>
    </lineage>
</organism>
<dbReference type="InterPro" id="IPR023026">
    <property type="entry name" value="Trp_synth_beta/beta-like"/>
</dbReference>
<dbReference type="UniPathway" id="UPA00035">
    <property type="reaction ID" value="UER00044"/>
</dbReference>
<accession>Q2N9N1</accession>
<dbReference type="CDD" id="cd06446">
    <property type="entry name" value="Trp-synth_B"/>
    <property type="match status" value="1"/>
</dbReference>
<keyword evidence="8 11" id="KW-0057">Aromatic amino acid biosynthesis</keyword>
<dbReference type="KEGG" id="eli:ELI_07590"/>
<feature type="domain" description="Tryptophan synthase beta chain-like PALP" evidence="12">
    <location>
        <begin position="92"/>
        <end position="416"/>
    </location>
</feature>
<evidence type="ECO:0000256" key="1">
    <source>
        <dbReference type="ARBA" id="ARBA00001933"/>
    </source>
</evidence>
<name>Q2N9N1_ERYLH</name>
<reference evidence="14" key="1">
    <citation type="journal article" date="2009" name="J. Bacteriol.">
        <title>Complete genome sequence of Erythrobacter litoralis HTCC2594.</title>
        <authorList>
            <person name="Oh H.M."/>
            <person name="Giovannoni S.J."/>
            <person name="Ferriera S."/>
            <person name="Johnson J."/>
            <person name="Cho J.C."/>
        </authorList>
    </citation>
    <scope>NUCLEOTIDE SEQUENCE [LARGE SCALE GENOMIC DNA]</scope>
    <source>
        <strain evidence="14">HTCC2594</strain>
    </source>
</reference>
<evidence type="ECO:0000256" key="7">
    <source>
        <dbReference type="ARBA" id="ARBA00022898"/>
    </source>
</evidence>
<dbReference type="InterPro" id="IPR001926">
    <property type="entry name" value="TrpB-like_PALP"/>
</dbReference>
<keyword evidence="9 11" id="KW-0456">Lyase</keyword>
<evidence type="ECO:0000256" key="5">
    <source>
        <dbReference type="ARBA" id="ARBA00022605"/>
    </source>
</evidence>
<evidence type="ECO:0000256" key="3">
    <source>
        <dbReference type="ARBA" id="ARBA00009982"/>
    </source>
</evidence>
<dbReference type="InterPro" id="IPR006653">
    <property type="entry name" value="Trp_synth_b_CS"/>
</dbReference>
<dbReference type="NCBIfam" id="TIGR00263">
    <property type="entry name" value="trpB"/>
    <property type="match status" value="1"/>
</dbReference>
<feature type="modified residue" description="N6-(pyridoxal phosphate)lysine" evidence="11">
    <location>
        <position position="126"/>
    </location>
</feature>
<evidence type="ECO:0000256" key="2">
    <source>
        <dbReference type="ARBA" id="ARBA00004733"/>
    </source>
</evidence>
<dbReference type="PIRSF" id="PIRSF001413">
    <property type="entry name" value="Trp_syn_beta"/>
    <property type="match status" value="1"/>
</dbReference>
<evidence type="ECO:0000313" key="13">
    <source>
        <dbReference type="EMBL" id="ABC63610.1"/>
    </source>
</evidence>